<feature type="non-terminal residue" evidence="16">
    <location>
        <position position="364"/>
    </location>
</feature>
<dbReference type="PROSITE" id="PS50115">
    <property type="entry name" value="ARFGAP"/>
    <property type="match status" value="1"/>
</dbReference>
<dbReference type="SUPFAM" id="SSF50729">
    <property type="entry name" value="PH domain-like"/>
    <property type="match status" value="2"/>
</dbReference>
<dbReference type="SUPFAM" id="SSF57863">
    <property type="entry name" value="ArfGap/RecO-like zinc finger"/>
    <property type="match status" value="1"/>
</dbReference>
<keyword evidence="6" id="KW-0479">Metal-binding</keyword>
<dbReference type="InterPro" id="IPR001164">
    <property type="entry name" value="ArfGAP_dom"/>
</dbReference>
<keyword evidence="8 13" id="KW-0863">Zinc-finger</keyword>
<dbReference type="GO" id="GO:0005737">
    <property type="term" value="C:cytoplasm"/>
    <property type="evidence" value="ECO:0007669"/>
    <property type="project" value="UniProtKB-SubCell"/>
</dbReference>
<dbReference type="SMART" id="SM00233">
    <property type="entry name" value="PH"/>
    <property type="match status" value="2"/>
</dbReference>
<evidence type="ECO:0000256" key="13">
    <source>
        <dbReference type="PROSITE-ProRule" id="PRU00288"/>
    </source>
</evidence>
<organism evidence="16 17">
    <name type="scientific">Smithornis capensis</name>
    <dbReference type="NCBI Taxonomy" id="363769"/>
    <lineage>
        <taxon>Eukaryota</taxon>
        <taxon>Metazoa</taxon>
        <taxon>Chordata</taxon>
        <taxon>Craniata</taxon>
        <taxon>Vertebrata</taxon>
        <taxon>Euteleostomi</taxon>
        <taxon>Archelosauria</taxon>
        <taxon>Archosauria</taxon>
        <taxon>Dinosauria</taxon>
        <taxon>Saurischia</taxon>
        <taxon>Theropoda</taxon>
        <taxon>Coelurosauria</taxon>
        <taxon>Aves</taxon>
        <taxon>Neognathae</taxon>
        <taxon>Neoaves</taxon>
        <taxon>Telluraves</taxon>
        <taxon>Australaves</taxon>
        <taxon>Passeriformes</taxon>
        <taxon>Eurylaimidae</taxon>
        <taxon>Smithornis</taxon>
    </lineage>
</organism>
<dbReference type="PANTHER" id="PTHR46021:SF6">
    <property type="entry name" value="ARF-GAP WITH DUAL PH DOMAIN-CONTAINING PROTEIN 2"/>
    <property type="match status" value="1"/>
</dbReference>
<name>A0A7K8QUU2_9PASS</name>
<dbReference type="SMART" id="SM00105">
    <property type="entry name" value="ArfGap"/>
    <property type="match status" value="1"/>
</dbReference>
<dbReference type="PRINTS" id="PR00405">
    <property type="entry name" value="REVINTRACTNG"/>
</dbReference>
<dbReference type="GO" id="GO:0005096">
    <property type="term" value="F:GTPase activator activity"/>
    <property type="evidence" value="ECO:0007669"/>
    <property type="project" value="UniProtKB-KW"/>
</dbReference>
<dbReference type="InterPro" id="IPR052589">
    <property type="entry name" value="Arf-GAP_dual-PH_domain"/>
</dbReference>
<evidence type="ECO:0000313" key="16">
    <source>
        <dbReference type="EMBL" id="NXF08372.1"/>
    </source>
</evidence>
<dbReference type="GO" id="GO:0008270">
    <property type="term" value="F:zinc ion binding"/>
    <property type="evidence" value="ECO:0007669"/>
    <property type="project" value="UniProtKB-KW"/>
</dbReference>
<dbReference type="GO" id="GO:1902936">
    <property type="term" value="F:phosphatidylinositol bisphosphate binding"/>
    <property type="evidence" value="ECO:0007669"/>
    <property type="project" value="InterPro"/>
</dbReference>
<evidence type="ECO:0000256" key="9">
    <source>
        <dbReference type="ARBA" id="ARBA00022833"/>
    </source>
</evidence>
<keyword evidence="9" id="KW-0862">Zinc</keyword>
<comment type="caution">
    <text evidence="16">The sequence shown here is derived from an EMBL/GenBank/DDBJ whole genome shotgun (WGS) entry which is preliminary data.</text>
</comment>
<reference evidence="16 17" key="1">
    <citation type="submission" date="2019-09" db="EMBL/GenBank/DDBJ databases">
        <title>Bird 10,000 Genomes (B10K) Project - Family phase.</title>
        <authorList>
            <person name="Zhang G."/>
        </authorList>
    </citation>
    <scope>NUCLEOTIDE SEQUENCE [LARGE SCALE GENOMIC DNA]</scope>
    <source>
        <strain evidence="16">B10K-CU-031-20</strain>
    </source>
</reference>
<dbReference type="Pfam" id="PF00169">
    <property type="entry name" value="PH"/>
    <property type="match status" value="2"/>
</dbReference>
<dbReference type="CDD" id="cd13252">
    <property type="entry name" value="PH1_ADAP"/>
    <property type="match status" value="1"/>
</dbReference>
<dbReference type="PROSITE" id="PS50003">
    <property type="entry name" value="PH_DOMAIN"/>
    <property type="match status" value="2"/>
</dbReference>
<dbReference type="CDD" id="cd01251">
    <property type="entry name" value="PH2_ADAP"/>
    <property type="match status" value="1"/>
</dbReference>
<evidence type="ECO:0000259" key="15">
    <source>
        <dbReference type="PROSITE" id="PS50115"/>
    </source>
</evidence>
<evidence type="ECO:0000256" key="6">
    <source>
        <dbReference type="ARBA" id="ARBA00022723"/>
    </source>
</evidence>
<gene>
    <name evidence="16" type="primary">Adap2</name>
    <name evidence="16" type="ORF">SMICAP_R05091</name>
</gene>
<keyword evidence="17" id="KW-1185">Reference proteome</keyword>
<dbReference type="InterPro" id="IPR037278">
    <property type="entry name" value="ARFGAP/RecO"/>
</dbReference>
<sequence>AMDRDRNKALLLELQRAAGTGNERCADCGEPDPEWASYKLGIFICLNCSGIHRNLPAISRVKSLRLDFWENDLIEFMKNHGNLCAKAKYEAKVPPYYYIPHSCDCLVLREQWIRAKYEREEFVATRVCQDPCSAGSREGFLWKLGKGRRQFHKRQFILSAREGVMKYYSKESRGPKAIINIGSLNAMFQAQKIGHTHGLQITYNTDGQTRNLFVYHESGKEIVDWFNAIRAARYHYLRRAFPNVPEPELIPRITRNFVKEGYMEKTGPKQKEAFKERWFCLDSEERNLMYFKNPLDAFARGQIFIGRRDEGYEVRADLPEGVCVKKRKPVITLVTPGREFVFVCDNDGKQKEWIDVLNGVISQL</sequence>
<evidence type="ECO:0000256" key="1">
    <source>
        <dbReference type="ARBA" id="ARBA00004236"/>
    </source>
</evidence>
<feature type="domain" description="PH" evidence="14">
    <location>
        <begin position="134"/>
        <end position="234"/>
    </location>
</feature>
<evidence type="ECO:0000256" key="2">
    <source>
        <dbReference type="ARBA" id="ARBA00004496"/>
    </source>
</evidence>
<dbReference type="InterPro" id="IPR038508">
    <property type="entry name" value="ArfGAP_dom_sf"/>
</dbReference>
<dbReference type="FunFam" id="2.30.29.30:FF:000099">
    <property type="entry name" value="Arf-GAP with dual PH domain-containing protein 1"/>
    <property type="match status" value="1"/>
</dbReference>
<feature type="domain" description="PH" evidence="14">
    <location>
        <begin position="256"/>
        <end position="362"/>
    </location>
</feature>
<dbReference type="EMBL" id="VWYW01000281">
    <property type="protein sequence ID" value="NXF08372.1"/>
    <property type="molecule type" value="Genomic_DNA"/>
</dbReference>
<dbReference type="Gene3D" id="2.30.29.30">
    <property type="entry name" value="Pleckstrin-homology domain (PH domain)/Phosphotyrosine-binding domain (PTB)"/>
    <property type="match status" value="2"/>
</dbReference>
<dbReference type="GO" id="GO:0007507">
    <property type="term" value="P:heart development"/>
    <property type="evidence" value="ECO:0007669"/>
    <property type="project" value="TreeGrafter"/>
</dbReference>
<dbReference type="InterPro" id="IPR001849">
    <property type="entry name" value="PH_domain"/>
</dbReference>
<dbReference type="InterPro" id="IPR037851">
    <property type="entry name" value="PH2_ADAP"/>
</dbReference>
<evidence type="ECO:0000256" key="7">
    <source>
        <dbReference type="ARBA" id="ARBA00022737"/>
    </source>
</evidence>
<keyword evidence="10" id="KW-0472">Membrane</keyword>
<dbReference type="GO" id="GO:0005886">
    <property type="term" value="C:plasma membrane"/>
    <property type="evidence" value="ECO:0007669"/>
    <property type="project" value="UniProtKB-SubCell"/>
</dbReference>
<protein>
    <recommendedName>
        <fullName evidence="11">Arf-GAP with dual PH domain-containing protein 2</fullName>
    </recommendedName>
    <alternativeName>
        <fullName evidence="12">Centaurin-alpha-2</fullName>
    </alternativeName>
</protein>
<evidence type="ECO:0000259" key="14">
    <source>
        <dbReference type="PROSITE" id="PS50003"/>
    </source>
</evidence>
<evidence type="ECO:0000256" key="12">
    <source>
        <dbReference type="ARBA" id="ARBA00081909"/>
    </source>
</evidence>
<evidence type="ECO:0000256" key="5">
    <source>
        <dbReference type="ARBA" id="ARBA00022490"/>
    </source>
</evidence>
<evidence type="ECO:0000256" key="11">
    <source>
        <dbReference type="ARBA" id="ARBA00072109"/>
    </source>
</evidence>
<comment type="subcellular location">
    <subcellularLocation>
        <location evidence="1">Cell membrane</location>
    </subcellularLocation>
    <subcellularLocation>
        <location evidence="2">Cytoplasm</location>
    </subcellularLocation>
</comment>
<dbReference type="Pfam" id="PF01412">
    <property type="entry name" value="ArfGap"/>
    <property type="match status" value="1"/>
</dbReference>
<dbReference type="FunFam" id="1.10.220.150:FF:000015">
    <property type="entry name" value="arf-GAP with dual PH domain-containing protein 2 isoform X1"/>
    <property type="match status" value="1"/>
</dbReference>
<evidence type="ECO:0000256" key="4">
    <source>
        <dbReference type="ARBA" id="ARBA00022475"/>
    </source>
</evidence>
<proteinExistence type="predicted"/>
<evidence type="ECO:0000256" key="8">
    <source>
        <dbReference type="ARBA" id="ARBA00022771"/>
    </source>
</evidence>
<evidence type="ECO:0000256" key="3">
    <source>
        <dbReference type="ARBA" id="ARBA00022468"/>
    </source>
</evidence>
<evidence type="ECO:0000313" key="17">
    <source>
        <dbReference type="Proteomes" id="UP000567624"/>
    </source>
</evidence>
<dbReference type="PANTHER" id="PTHR46021">
    <property type="entry name" value="ARF-GAP WITH DUAL PH DOMAIN-CONTAINING PROTEIN 1-LIKE PROTEIN"/>
    <property type="match status" value="1"/>
</dbReference>
<dbReference type="AlphaFoldDB" id="A0A7K8QUU2"/>
<keyword evidence="5" id="KW-0963">Cytoplasm</keyword>
<dbReference type="InterPro" id="IPR011993">
    <property type="entry name" value="PH-like_dom_sf"/>
</dbReference>
<keyword evidence="3" id="KW-0343">GTPase activation</keyword>
<dbReference type="Gene3D" id="1.10.220.150">
    <property type="entry name" value="Arf GTPase activating protein"/>
    <property type="match status" value="1"/>
</dbReference>
<feature type="non-terminal residue" evidence="16">
    <location>
        <position position="1"/>
    </location>
</feature>
<dbReference type="Proteomes" id="UP000567624">
    <property type="component" value="Unassembled WGS sequence"/>
</dbReference>
<keyword evidence="4" id="KW-1003">Cell membrane</keyword>
<dbReference type="GO" id="GO:0005547">
    <property type="term" value="F:phosphatidylinositol-3,4,5-trisphosphate binding"/>
    <property type="evidence" value="ECO:0007669"/>
    <property type="project" value="TreeGrafter"/>
</dbReference>
<keyword evidence="7" id="KW-0677">Repeat</keyword>
<evidence type="ECO:0000256" key="10">
    <source>
        <dbReference type="ARBA" id="ARBA00023136"/>
    </source>
</evidence>
<dbReference type="FunFam" id="2.30.29.30:FF:000080">
    <property type="entry name" value="Arf-GAP with dual PH domain-containing protein 1"/>
    <property type="match status" value="1"/>
</dbReference>
<dbReference type="InterPro" id="IPR037849">
    <property type="entry name" value="PH1_ADAP"/>
</dbReference>
<feature type="domain" description="Arf-GAP" evidence="15">
    <location>
        <begin position="8"/>
        <end position="130"/>
    </location>
</feature>
<accession>A0A7K8QUU2</accession>